<dbReference type="Gene3D" id="3.40.50.80">
    <property type="entry name" value="Nucleotide-binding domain of ferredoxin-NADP reductase (FNR) module"/>
    <property type="match status" value="1"/>
</dbReference>
<dbReference type="PRINTS" id="PR00409">
    <property type="entry name" value="PHDIOXRDTASE"/>
</dbReference>
<organism evidence="13 14">
    <name type="scientific">Rhodococcus kronopolitis</name>
    <dbReference type="NCBI Taxonomy" id="1460226"/>
    <lineage>
        <taxon>Bacteria</taxon>
        <taxon>Bacillati</taxon>
        <taxon>Actinomycetota</taxon>
        <taxon>Actinomycetes</taxon>
        <taxon>Mycobacteriales</taxon>
        <taxon>Nocardiaceae</taxon>
        <taxon>Rhodococcus</taxon>
    </lineage>
</organism>
<dbReference type="EC" id="1.14.12.17" evidence="2"/>
<evidence type="ECO:0000256" key="10">
    <source>
        <dbReference type="RuleBase" id="RU000356"/>
    </source>
</evidence>
<keyword evidence="14" id="KW-1185">Reference proteome</keyword>
<evidence type="ECO:0000256" key="1">
    <source>
        <dbReference type="ARBA" id="ARBA00006401"/>
    </source>
</evidence>
<name>A0ABV9FSA6_9NOCA</name>
<evidence type="ECO:0000256" key="7">
    <source>
        <dbReference type="ARBA" id="ARBA00023027"/>
    </source>
</evidence>
<evidence type="ECO:0000313" key="13">
    <source>
        <dbReference type="EMBL" id="MFC4604153.1"/>
    </source>
</evidence>
<keyword evidence="7" id="KW-0520">NAD</keyword>
<keyword evidence="5" id="KW-0479">Metal-binding</keyword>
<gene>
    <name evidence="13" type="ORF">ACFO6S_10700</name>
</gene>
<comment type="catalytic activity">
    <reaction evidence="8">
        <text>2 nitric oxide + NADH + 2 O2 = 2 nitrate + NAD(+) + H(+)</text>
        <dbReference type="Rhea" id="RHEA:19469"/>
        <dbReference type="ChEBI" id="CHEBI:15378"/>
        <dbReference type="ChEBI" id="CHEBI:15379"/>
        <dbReference type="ChEBI" id="CHEBI:16480"/>
        <dbReference type="ChEBI" id="CHEBI:17632"/>
        <dbReference type="ChEBI" id="CHEBI:57540"/>
        <dbReference type="ChEBI" id="CHEBI:57945"/>
        <dbReference type="EC" id="1.14.12.17"/>
    </reaction>
</comment>
<evidence type="ECO:0000256" key="8">
    <source>
        <dbReference type="ARBA" id="ARBA00048649"/>
    </source>
</evidence>
<dbReference type="PROSITE" id="PS01033">
    <property type="entry name" value="GLOBIN"/>
    <property type="match status" value="1"/>
</dbReference>
<evidence type="ECO:0000313" key="14">
    <source>
        <dbReference type="Proteomes" id="UP001595914"/>
    </source>
</evidence>
<reference evidence="14" key="1">
    <citation type="journal article" date="2019" name="Int. J. Syst. Evol. Microbiol.">
        <title>The Global Catalogue of Microorganisms (GCM) 10K type strain sequencing project: providing services to taxonomists for standard genome sequencing and annotation.</title>
        <authorList>
            <consortium name="The Broad Institute Genomics Platform"/>
            <consortium name="The Broad Institute Genome Sequencing Center for Infectious Disease"/>
            <person name="Wu L."/>
            <person name="Ma J."/>
        </authorList>
    </citation>
    <scope>NUCLEOTIDE SEQUENCE [LARGE SCALE GENOMIC DNA]</scope>
    <source>
        <strain evidence="14">CCUG 54520</strain>
    </source>
</reference>
<dbReference type="EMBL" id="JBHSFO010000004">
    <property type="protein sequence ID" value="MFC4604153.1"/>
    <property type="molecule type" value="Genomic_DNA"/>
</dbReference>
<dbReference type="Proteomes" id="UP001595914">
    <property type="component" value="Unassembled WGS sequence"/>
</dbReference>
<dbReference type="PROSITE" id="PS51384">
    <property type="entry name" value="FAD_FR"/>
    <property type="match status" value="1"/>
</dbReference>
<evidence type="ECO:0000256" key="4">
    <source>
        <dbReference type="ARBA" id="ARBA00022621"/>
    </source>
</evidence>
<sequence>MLSDKNADVIRATLPVVGENLGPITERFYRKLFAAAPVLERDVFNRSNQARGEQQRALAGAVAQFATLLIADTDTDPRETIGRIANKHASLGVLPAHYEVVHTHLFAAIVEVLGDAVTEDVAGAWDAVYWLLADALIDAEKDLYAEAGVQAENIWKTVTVLDKQRETATVASFTLGALDGETLPPFKAGQYISVAVTLADGARQIRQYSVTQVTPSTYRITVKRESGDPEGEVSNYLHRRIDSGDTLVVSPPFGDVVLPQGDGPVVLVSAGIGNTPFVSFLHDLAAKGDTRSVTVYHADTAPSAHAHREETEQLIKALSADGRFWYEDLEGFSDEHIAEGQISGSAIEIPAGADVYLCGPIPFLDAAKKIAVAKGVDGSRIHYEVFGPDTWLGV</sequence>
<comment type="similarity">
    <text evidence="10">Belongs to the globin family.</text>
</comment>
<dbReference type="InterPro" id="IPR009050">
    <property type="entry name" value="Globin-like_sf"/>
</dbReference>
<evidence type="ECO:0000259" key="11">
    <source>
        <dbReference type="PROSITE" id="PS01033"/>
    </source>
</evidence>
<dbReference type="PANTHER" id="PTHR43396">
    <property type="entry name" value="FLAVOHEMOPROTEIN"/>
    <property type="match status" value="1"/>
</dbReference>
<proteinExistence type="inferred from homology"/>
<dbReference type="RefSeq" id="WP_378416715.1">
    <property type="nucleotide sequence ID" value="NZ_JBHSFO010000004.1"/>
</dbReference>
<keyword evidence="6" id="KW-0408">Iron</keyword>
<evidence type="ECO:0000256" key="5">
    <source>
        <dbReference type="ARBA" id="ARBA00022723"/>
    </source>
</evidence>
<dbReference type="PANTHER" id="PTHR43396:SF3">
    <property type="entry name" value="FLAVOHEMOPROTEIN"/>
    <property type="match status" value="1"/>
</dbReference>
<feature type="domain" description="Globin" evidence="11">
    <location>
        <begin position="1"/>
        <end position="141"/>
    </location>
</feature>
<dbReference type="Pfam" id="PF00042">
    <property type="entry name" value="Globin"/>
    <property type="match status" value="1"/>
</dbReference>
<feature type="domain" description="FAD-binding FR-type" evidence="12">
    <location>
        <begin position="153"/>
        <end position="259"/>
    </location>
</feature>
<comment type="caution">
    <text evidence="13">The sequence shown here is derived from an EMBL/GenBank/DDBJ whole genome shotgun (WGS) entry which is preliminary data.</text>
</comment>
<dbReference type="InterPro" id="IPR000971">
    <property type="entry name" value="Globin"/>
</dbReference>
<comment type="catalytic activity">
    <reaction evidence="9">
        <text>2 nitric oxide + NADPH + 2 O2 = 2 nitrate + NADP(+) + H(+)</text>
        <dbReference type="Rhea" id="RHEA:19465"/>
        <dbReference type="ChEBI" id="CHEBI:15378"/>
        <dbReference type="ChEBI" id="CHEBI:15379"/>
        <dbReference type="ChEBI" id="CHEBI:16480"/>
        <dbReference type="ChEBI" id="CHEBI:17632"/>
        <dbReference type="ChEBI" id="CHEBI:57783"/>
        <dbReference type="ChEBI" id="CHEBI:58349"/>
        <dbReference type="EC" id="1.14.12.17"/>
    </reaction>
</comment>
<dbReference type="InterPro" id="IPR017938">
    <property type="entry name" value="Riboflavin_synthase-like_b-brl"/>
</dbReference>
<dbReference type="InterPro" id="IPR017927">
    <property type="entry name" value="FAD-bd_FR_type"/>
</dbReference>
<evidence type="ECO:0000256" key="9">
    <source>
        <dbReference type="ARBA" id="ARBA00049433"/>
    </source>
</evidence>
<dbReference type="SUPFAM" id="SSF63380">
    <property type="entry name" value="Riboflavin synthase domain-like"/>
    <property type="match status" value="1"/>
</dbReference>
<evidence type="ECO:0000256" key="3">
    <source>
        <dbReference type="ARBA" id="ARBA00022617"/>
    </source>
</evidence>
<dbReference type="SUPFAM" id="SSF46458">
    <property type="entry name" value="Globin-like"/>
    <property type="match status" value="1"/>
</dbReference>
<evidence type="ECO:0000256" key="6">
    <source>
        <dbReference type="ARBA" id="ARBA00023004"/>
    </source>
</evidence>
<evidence type="ECO:0000256" key="2">
    <source>
        <dbReference type="ARBA" id="ARBA00012229"/>
    </source>
</evidence>
<dbReference type="InterPro" id="IPR039261">
    <property type="entry name" value="FNR_nucleotide-bd"/>
</dbReference>
<comment type="similarity">
    <text evidence="1">In the C-terminal section; belongs to the flavoprotein pyridine nucleotide cytochrome reductase family.</text>
</comment>
<dbReference type="InterPro" id="IPR012292">
    <property type="entry name" value="Globin/Proto"/>
</dbReference>
<dbReference type="CDD" id="cd06184">
    <property type="entry name" value="flavohem_like_fad_nad_binding"/>
    <property type="match status" value="1"/>
</dbReference>
<dbReference type="Gene3D" id="2.40.30.10">
    <property type="entry name" value="Translation factors"/>
    <property type="match status" value="1"/>
</dbReference>
<dbReference type="Gene3D" id="1.10.490.10">
    <property type="entry name" value="Globins"/>
    <property type="match status" value="1"/>
</dbReference>
<dbReference type="SUPFAM" id="SSF52343">
    <property type="entry name" value="Ferredoxin reductase-like, C-terminal NADP-linked domain"/>
    <property type="match status" value="1"/>
</dbReference>
<keyword evidence="10" id="KW-0813">Transport</keyword>
<accession>A0ABV9FSA6</accession>
<evidence type="ECO:0000259" key="12">
    <source>
        <dbReference type="PROSITE" id="PS51384"/>
    </source>
</evidence>
<dbReference type="InterPro" id="IPR001433">
    <property type="entry name" value="OxRdtase_FAD/NAD-bd"/>
</dbReference>
<protein>
    <recommendedName>
        <fullName evidence="2">nitric oxide dioxygenase</fullName>
        <ecNumber evidence="2">1.14.12.17</ecNumber>
    </recommendedName>
</protein>
<dbReference type="Pfam" id="PF00175">
    <property type="entry name" value="NAD_binding_1"/>
    <property type="match status" value="1"/>
</dbReference>
<keyword evidence="3 10" id="KW-0349">Heme</keyword>
<keyword evidence="4 10" id="KW-0561">Oxygen transport</keyword>